<dbReference type="Pfam" id="PF13347">
    <property type="entry name" value="MFS_2"/>
    <property type="match status" value="1"/>
</dbReference>
<feature type="transmembrane region" description="Helical" evidence="1">
    <location>
        <begin position="199"/>
        <end position="219"/>
    </location>
</feature>
<dbReference type="EMBL" id="JABAEW010000014">
    <property type="protein sequence ID" value="NMD86773.1"/>
    <property type="molecule type" value="Genomic_DNA"/>
</dbReference>
<keyword evidence="1" id="KW-0472">Membrane</keyword>
<name>A0A848AWS9_9BACT</name>
<reference evidence="2 3" key="1">
    <citation type="submission" date="2020-04" db="EMBL/GenBank/DDBJ databases">
        <authorList>
            <person name="Hitch T.C.A."/>
            <person name="Wylensek D."/>
            <person name="Clavel T."/>
        </authorList>
    </citation>
    <scope>NUCLEOTIDE SEQUENCE [LARGE SCALE GENOMIC DNA]</scope>
    <source>
        <strain evidence="2 3">COR2-253-APC-1A</strain>
    </source>
</reference>
<feature type="transmembrane region" description="Helical" evidence="1">
    <location>
        <begin position="136"/>
        <end position="161"/>
    </location>
</feature>
<comment type="caution">
    <text evidence="2">The sequence shown here is derived from an EMBL/GenBank/DDBJ whole genome shotgun (WGS) entry which is preliminary data.</text>
</comment>
<dbReference type="RefSeq" id="WP_168962397.1">
    <property type="nucleotide sequence ID" value="NZ_JABAEW010000014.1"/>
</dbReference>
<keyword evidence="1" id="KW-0812">Transmembrane</keyword>
<feature type="transmembrane region" description="Helical" evidence="1">
    <location>
        <begin position="96"/>
        <end position="116"/>
    </location>
</feature>
<dbReference type="Gene3D" id="1.20.1250.20">
    <property type="entry name" value="MFS general substrate transporter like domains"/>
    <property type="match status" value="1"/>
</dbReference>
<feature type="transmembrane region" description="Helical" evidence="1">
    <location>
        <begin position="173"/>
        <end position="193"/>
    </location>
</feature>
<protein>
    <submittedName>
        <fullName evidence="2">SLC45 family MFS transporter</fullName>
    </submittedName>
</protein>
<keyword evidence="1" id="KW-1133">Transmembrane helix</keyword>
<sequence>MMGKHAQIYTAGTLRYTTRAVFWLFFWMLLGSFVFSMLERIIPILLPLTFKQFGCSNQTIGLLVGSLPSALNILVNPGISFKSDRLRSKWGRRIPFLVSATPFAAVFLMLIGWAPLLGEWVSEALNGIFPPHTAGLALLIVFCICFQLFYMVVGSVFYYLFADVVPIQLMGKFFAFFTLTGSAAGWLFQSYFLKYAEDYADILYTVIALLYGVFFLLMCTQIREGEYPPSDDVQAPRLSENIRTYFRECFSIPYYLWFFAATALNAVSGICGTLFGVFFARETLGLTLETLGEINGWSALIGVLISFPCGYWADKLHPLRLYTLSVILVIGVNVMGYFYAYDTFSYAVTALSLAIVYTIQATCTLPMFAALLPRERYGQFCSAQAIFAAFWLTVANWGGGWFIDVTGDYRNIFVWDIFFTVGALIALVPVLRTWQRCGGRKNYIAP</sequence>
<dbReference type="Proteomes" id="UP000576225">
    <property type="component" value="Unassembled WGS sequence"/>
</dbReference>
<dbReference type="SUPFAM" id="SSF103473">
    <property type="entry name" value="MFS general substrate transporter"/>
    <property type="match status" value="1"/>
</dbReference>
<feature type="transmembrane region" description="Helical" evidence="1">
    <location>
        <begin position="294"/>
        <end position="314"/>
    </location>
</feature>
<feature type="transmembrane region" description="Helical" evidence="1">
    <location>
        <begin position="412"/>
        <end position="431"/>
    </location>
</feature>
<dbReference type="PANTHER" id="PTHR23528">
    <property type="match status" value="1"/>
</dbReference>
<organism evidence="2 3">
    <name type="scientific">Victivallis vadensis</name>
    <dbReference type="NCBI Taxonomy" id="172901"/>
    <lineage>
        <taxon>Bacteria</taxon>
        <taxon>Pseudomonadati</taxon>
        <taxon>Lentisphaerota</taxon>
        <taxon>Lentisphaeria</taxon>
        <taxon>Victivallales</taxon>
        <taxon>Victivallaceae</taxon>
        <taxon>Victivallis</taxon>
    </lineage>
</organism>
<dbReference type="AlphaFoldDB" id="A0A848AWS9"/>
<accession>A0A848AWS9</accession>
<evidence type="ECO:0000313" key="2">
    <source>
        <dbReference type="EMBL" id="NMD86773.1"/>
    </source>
</evidence>
<feature type="transmembrane region" description="Helical" evidence="1">
    <location>
        <begin position="321"/>
        <end position="340"/>
    </location>
</feature>
<proteinExistence type="predicted"/>
<dbReference type="InterPro" id="IPR036259">
    <property type="entry name" value="MFS_trans_sf"/>
</dbReference>
<evidence type="ECO:0000313" key="3">
    <source>
        <dbReference type="Proteomes" id="UP000576225"/>
    </source>
</evidence>
<feature type="transmembrane region" description="Helical" evidence="1">
    <location>
        <begin position="58"/>
        <end position="75"/>
    </location>
</feature>
<feature type="transmembrane region" description="Helical" evidence="1">
    <location>
        <begin position="380"/>
        <end position="400"/>
    </location>
</feature>
<dbReference type="PANTHER" id="PTHR23528:SF1">
    <property type="entry name" value="MAJOR FACILITATOR SUPERFAMILY (MFS) PROFILE DOMAIN-CONTAINING PROTEIN"/>
    <property type="match status" value="1"/>
</dbReference>
<evidence type="ECO:0000256" key="1">
    <source>
        <dbReference type="SAM" id="Phobius"/>
    </source>
</evidence>
<gene>
    <name evidence="2" type="ORF">HF882_09270</name>
</gene>
<feature type="transmembrane region" description="Helical" evidence="1">
    <location>
        <begin position="254"/>
        <end position="279"/>
    </location>
</feature>
<feature type="transmembrane region" description="Helical" evidence="1">
    <location>
        <begin position="346"/>
        <end position="368"/>
    </location>
</feature>
<feature type="transmembrane region" description="Helical" evidence="1">
    <location>
        <begin position="20"/>
        <end position="38"/>
    </location>
</feature>